<keyword evidence="4 6" id="KW-1133">Transmembrane helix</keyword>
<feature type="domain" description="ABC3 transporter permease C-terminal" evidence="7">
    <location>
        <begin position="279"/>
        <end position="396"/>
    </location>
</feature>
<dbReference type="Pfam" id="PF12704">
    <property type="entry name" value="MacB_PCD"/>
    <property type="match status" value="2"/>
</dbReference>
<dbReference type="InterPro" id="IPR025857">
    <property type="entry name" value="MacB_PCD"/>
</dbReference>
<keyword evidence="10" id="KW-1185">Reference proteome</keyword>
<feature type="transmembrane region" description="Helical" evidence="6">
    <location>
        <begin position="721"/>
        <end position="740"/>
    </location>
</feature>
<proteinExistence type="predicted"/>
<keyword evidence="3 6" id="KW-0812">Transmembrane</keyword>
<evidence type="ECO:0000256" key="3">
    <source>
        <dbReference type="ARBA" id="ARBA00022692"/>
    </source>
</evidence>
<reference evidence="9 10" key="1">
    <citation type="submission" date="2019-10" db="EMBL/GenBank/DDBJ databases">
        <title>Draft Genome Sequence of Cytophagaceae sp. SJW1-29.</title>
        <authorList>
            <person name="Choi A."/>
        </authorList>
    </citation>
    <scope>NUCLEOTIDE SEQUENCE [LARGE SCALE GENOMIC DNA]</scope>
    <source>
        <strain evidence="9 10">SJW1-29</strain>
    </source>
</reference>
<dbReference type="Pfam" id="PF02687">
    <property type="entry name" value="FtsX"/>
    <property type="match status" value="2"/>
</dbReference>
<feature type="domain" description="MacB-like periplasmic core" evidence="8">
    <location>
        <begin position="20"/>
        <end position="231"/>
    </location>
</feature>
<comment type="caution">
    <text evidence="9">The sequence shown here is derived from an EMBL/GenBank/DDBJ whole genome shotgun (WGS) entry which is preliminary data.</text>
</comment>
<accession>A0A7C9BHY2</accession>
<evidence type="ECO:0000256" key="4">
    <source>
        <dbReference type="ARBA" id="ARBA00022989"/>
    </source>
</evidence>
<organism evidence="9 10">
    <name type="scientific">Salmonirosea aquatica</name>
    <dbReference type="NCBI Taxonomy" id="2654236"/>
    <lineage>
        <taxon>Bacteria</taxon>
        <taxon>Pseudomonadati</taxon>
        <taxon>Bacteroidota</taxon>
        <taxon>Cytophagia</taxon>
        <taxon>Cytophagales</taxon>
        <taxon>Spirosomataceae</taxon>
        <taxon>Salmonirosea</taxon>
    </lineage>
</organism>
<dbReference type="PANTHER" id="PTHR30572:SF18">
    <property type="entry name" value="ABC-TYPE MACROLIDE FAMILY EXPORT SYSTEM PERMEASE COMPONENT 2"/>
    <property type="match status" value="1"/>
</dbReference>
<evidence type="ECO:0000259" key="7">
    <source>
        <dbReference type="Pfam" id="PF02687"/>
    </source>
</evidence>
<feature type="transmembrane region" description="Helical" evidence="6">
    <location>
        <begin position="21"/>
        <end position="42"/>
    </location>
</feature>
<evidence type="ECO:0000313" key="9">
    <source>
        <dbReference type="EMBL" id="MPR34843.1"/>
    </source>
</evidence>
<evidence type="ECO:0000256" key="1">
    <source>
        <dbReference type="ARBA" id="ARBA00004651"/>
    </source>
</evidence>
<feature type="transmembrane region" description="Helical" evidence="6">
    <location>
        <begin position="329"/>
        <end position="350"/>
    </location>
</feature>
<keyword evidence="5 6" id="KW-0472">Membrane</keyword>
<protein>
    <submittedName>
        <fullName evidence="9">FtsX-like permease family protein</fullName>
    </submittedName>
</protein>
<dbReference type="GO" id="GO:0005886">
    <property type="term" value="C:plasma membrane"/>
    <property type="evidence" value="ECO:0007669"/>
    <property type="project" value="UniProtKB-SubCell"/>
</dbReference>
<evidence type="ECO:0000256" key="2">
    <source>
        <dbReference type="ARBA" id="ARBA00022475"/>
    </source>
</evidence>
<dbReference type="AlphaFoldDB" id="A0A7C9BHY2"/>
<dbReference type="RefSeq" id="WP_152761400.1">
    <property type="nucleotide sequence ID" value="NZ_WHLY01000002.1"/>
</dbReference>
<evidence type="ECO:0000259" key="8">
    <source>
        <dbReference type="Pfam" id="PF12704"/>
    </source>
</evidence>
<dbReference type="EMBL" id="WHLY01000002">
    <property type="protein sequence ID" value="MPR34843.1"/>
    <property type="molecule type" value="Genomic_DNA"/>
</dbReference>
<dbReference type="GO" id="GO:0022857">
    <property type="term" value="F:transmembrane transporter activity"/>
    <property type="evidence" value="ECO:0007669"/>
    <property type="project" value="TreeGrafter"/>
</dbReference>
<dbReference type="InterPro" id="IPR003838">
    <property type="entry name" value="ABC3_permease_C"/>
</dbReference>
<gene>
    <name evidence="9" type="ORF">GBK04_16150</name>
</gene>
<feature type="transmembrane region" description="Helical" evidence="6">
    <location>
        <begin position="412"/>
        <end position="436"/>
    </location>
</feature>
<feature type="transmembrane region" description="Helical" evidence="6">
    <location>
        <begin position="755"/>
        <end position="778"/>
    </location>
</feature>
<feature type="transmembrane region" description="Helical" evidence="6">
    <location>
        <begin position="273"/>
        <end position="293"/>
    </location>
</feature>
<keyword evidence="2" id="KW-1003">Cell membrane</keyword>
<evidence type="ECO:0000256" key="6">
    <source>
        <dbReference type="SAM" id="Phobius"/>
    </source>
</evidence>
<sequence length="792" mass="87916">MLQNYLKIAVRNLVKNRTYSFINIAGLSVGLATCLIITLYVLDVLSFDTNQPQADRIGLFQQFPNSSSSGSTFSPLLRRQAGIEAVTQVSPRRALVSRRDLAAYESRFCLVDTNLTKIFAFPMVEGSMKEALALPRQIVISERMAAKYFGNSSPIGQALDTFIPQKVTFTVSGVMKNTPENTHLPIDFIASNQNERSLSDENNGSYWDFVGMTYFLMSPGTTFEQIGKQLPNVLKATNDPNGTAWKLDVIPLRDIYLRHRMDERVRATNAIEFVRIFSAVALCILLLACFNYLNLSSARSTLRAREVGVRKAMGAERAQLIRQFMGESFIFTLIATLVALLLAQVALPFFNDFADKNLTLAPLLTPSKLGLLVGFVALTSLLTGMYPAFVLSNFNPVRVLKNYLLPNSGRAYVRRGLVVVQFAISIVMLVATLVIMNQLRYIQTRDLGYDREQVLTLDLPALAPENLKSAFQSELRQLAGVEDMTRVSLLPGSGMTINKLSPQSVTGPQDDVAIGQLYVDSHFQSVFGIKLAEGRFFQSDNTADQSNFVVNRTAVEKYGWKLGQTIGYMSYQYNADGSYAEVPVNGQIIGVVEDFNQMDLKSKIMPMMLLDNVTWGPLALKMQGGDLAATVPLLKKAWQKQFPNYPFEYSFLDEAFDKTYRKEIQTSRVFGLFAGLSIFISCLGLLGLIAFTAEQRTREIGIRKVMGASVSSIVGLLSRDFLKLVLIALVVAAPIAWYGVDTWLQDFAYRIEVPVWAFLLAGAMSLLVAFLTMSYQAVKAASANPVKSLRSE</sequence>
<evidence type="ECO:0000313" key="10">
    <source>
        <dbReference type="Proteomes" id="UP000479293"/>
    </source>
</evidence>
<feature type="domain" description="MacB-like periplasmic core" evidence="8">
    <location>
        <begin position="423"/>
        <end position="598"/>
    </location>
</feature>
<dbReference type="Proteomes" id="UP000479293">
    <property type="component" value="Unassembled WGS sequence"/>
</dbReference>
<feature type="transmembrane region" description="Helical" evidence="6">
    <location>
        <begin position="669"/>
        <end position="693"/>
    </location>
</feature>
<dbReference type="InterPro" id="IPR050250">
    <property type="entry name" value="Macrolide_Exporter_MacB"/>
</dbReference>
<dbReference type="PANTHER" id="PTHR30572">
    <property type="entry name" value="MEMBRANE COMPONENT OF TRANSPORTER-RELATED"/>
    <property type="match status" value="1"/>
</dbReference>
<feature type="transmembrane region" description="Helical" evidence="6">
    <location>
        <begin position="370"/>
        <end position="391"/>
    </location>
</feature>
<name>A0A7C9BHY2_9BACT</name>
<feature type="domain" description="ABC3 transporter permease C-terminal" evidence="7">
    <location>
        <begin position="672"/>
        <end position="785"/>
    </location>
</feature>
<comment type="subcellular location">
    <subcellularLocation>
        <location evidence="1">Cell membrane</location>
        <topology evidence="1">Multi-pass membrane protein</topology>
    </subcellularLocation>
</comment>
<evidence type="ECO:0000256" key="5">
    <source>
        <dbReference type="ARBA" id="ARBA00023136"/>
    </source>
</evidence>